<evidence type="ECO:0000313" key="4">
    <source>
        <dbReference type="Proteomes" id="UP000192923"/>
    </source>
</evidence>
<evidence type="ECO:0000256" key="1">
    <source>
        <dbReference type="ARBA" id="ARBA00022729"/>
    </source>
</evidence>
<dbReference type="InterPro" id="IPR036280">
    <property type="entry name" value="Multihaem_cyt_sf"/>
</dbReference>
<dbReference type="AlphaFoldDB" id="A0A1Y6D4A8"/>
<feature type="chain" id="PRO_5012893222" evidence="2">
    <location>
        <begin position="29"/>
        <end position="765"/>
    </location>
</feature>
<reference evidence="3 4" key="1">
    <citation type="submission" date="2016-12" db="EMBL/GenBank/DDBJ databases">
        <authorList>
            <person name="Song W.-J."/>
            <person name="Kurnit D.M."/>
        </authorList>
    </citation>
    <scope>NUCLEOTIDE SEQUENCE [LARGE SCALE GENOMIC DNA]</scope>
    <source>
        <strain evidence="3 4">175</strain>
    </source>
</reference>
<keyword evidence="4" id="KW-1185">Reference proteome</keyword>
<dbReference type="Proteomes" id="UP000192923">
    <property type="component" value="Unassembled WGS sequence"/>
</dbReference>
<dbReference type="RefSeq" id="WP_217807292.1">
    <property type="nucleotide sequence ID" value="NZ_FXAM01000001.1"/>
</dbReference>
<feature type="signal peptide" evidence="2">
    <location>
        <begin position="1"/>
        <end position="28"/>
    </location>
</feature>
<gene>
    <name evidence="3" type="ORF">SAMN02949497_2735</name>
</gene>
<dbReference type="EMBL" id="FXAM01000001">
    <property type="protein sequence ID" value="SMF95372.1"/>
    <property type="molecule type" value="Genomic_DNA"/>
</dbReference>
<dbReference type="Gene3D" id="1.10.1130.10">
    <property type="entry name" value="Flavocytochrome C3, Chain A"/>
    <property type="match status" value="1"/>
</dbReference>
<accession>A0A1Y6D4A8</accession>
<evidence type="ECO:0000313" key="3">
    <source>
        <dbReference type="EMBL" id="SMF95372.1"/>
    </source>
</evidence>
<protein>
    <submittedName>
        <fullName evidence="3">Uncharacterized protein</fullName>
    </submittedName>
</protein>
<sequence length="765" mass="79747">MNSLGLLRPRRGPALAALGFLLCGPWFAQVATAAATATTSINSTSQNKPKKLNAVPQAAQLINGSKGYRVLATNDLGMHCSDLDYRIAAILPPYNSVHSQVVRIGSSSASPPRLLDATAIDLYYSAVANPQEPLLAGGAYTPPPGYENPPAGTTAVFKGNFWACQSGAATCAATATNAYKAYNPFYPVGILGLFKLMPDYGLPTPDVERLYLGDGQLTADQSAMPGQSGPMTANAPQKFGRYNQSYPVFKDFPFGYVAQPGWFSAEGIPITNWDDGGRLNAYPLLRVQAVAKGALPTDAANLLASLDTVAPVSGEANCRSCHTDGAAANGGLGGNGVATVGLAQVFSAADDPKFGKLPLAVSVEYAADKNIVSLHDQREGAKYINSATGKAAPCDAAHPGNCLIKKTPVACQTCHYTPALDLAQVGPLGPGASANGRQQTLHESMSRVMHGFHGALADGHGAKLIPDMPAPGQRTPQQTQALLQQTCYTCHPGNNTKCLRGVMAENNVVCQDCHGGMAQIGEDFSKGVSRSHPGAFTLDGSLRVPWADEPGCGSCHTGDALSNLAKAADTVKSADGINLAQAYRVGDASAKPIVPGNDALGVVGVNGNKRFAEPVAATALGAKPMLYRFSTGHGGVYCQGCHGSTHAEWSNTALNDNDDVPSAQLQGHTGPIVECSTCHKNDLGITLNGPHGMHPVGASRFVQGGHEDYAEHHLNECRACHGTDLKGTALSKAQAERTLKVEDRTVKIAKGQAVACNTCHEMPGH</sequence>
<keyword evidence="1 2" id="KW-0732">Signal</keyword>
<dbReference type="SUPFAM" id="SSF48695">
    <property type="entry name" value="Multiheme cytochromes"/>
    <property type="match status" value="2"/>
</dbReference>
<name>A0A1Y6D4A8_9GAMM</name>
<organism evidence="3 4">
    <name type="scientific">Methylomagnum ishizawai</name>
    <dbReference type="NCBI Taxonomy" id="1760988"/>
    <lineage>
        <taxon>Bacteria</taxon>
        <taxon>Pseudomonadati</taxon>
        <taxon>Pseudomonadota</taxon>
        <taxon>Gammaproteobacteria</taxon>
        <taxon>Methylococcales</taxon>
        <taxon>Methylococcaceae</taxon>
        <taxon>Methylomagnum</taxon>
    </lineage>
</organism>
<dbReference type="PANTHER" id="PTHR35038:SF8">
    <property type="entry name" value="C-TYPE POLYHEME CYTOCHROME OMCC"/>
    <property type="match status" value="1"/>
</dbReference>
<proteinExistence type="predicted"/>
<dbReference type="InterPro" id="IPR051829">
    <property type="entry name" value="Multiheme_Cytochr_ET"/>
</dbReference>
<dbReference type="STRING" id="1760988.SAMN02949497_2735"/>
<dbReference type="PANTHER" id="PTHR35038">
    <property type="entry name" value="DISSIMILATORY SULFITE REDUCTASE SIRA"/>
    <property type="match status" value="1"/>
</dbReference>
<evidence type="ECO:0000256" key="2">
    <source>
        <dbReference type="SAM" id="SignalP"/>
    </source>
</evidence>